<dbReference type="Pfam" id="PF06605">
    <property type="entry name" value="Prophage_tail"/>
    <property type="match status" value="1"/>
</dbReference>
<accession>A0A5B9NIL5</accession>
<proteinExistence type="predicted"/>
<gene>
    <name evidence="2" type="ORF">SPLENDIDRED_55</name>
</gene>
<evidence type="ECO:0000313" key="3">
    <source>
        <dbReference type="Proteomes" id="UP000324040"/>
    </source>
</evidence>
<dbReference type="InterPro" id="IPR013783">
    <property type="entry name" value="Ig-like_fold"/>
</dbReference>
<evidence type="ECO:0000313" key="2">
    <source>
        <dbReference type="EMBL" id="QEG13529.1"/>
    </source>
</evidence>
<dbReference type="InterPro" id="IPR010572">
    <property type="entry name" value="Tail_dom"/>
</dbReference>
<dbReference type="Gene3D" id="2.60.40.10">
    <property type="entry name" value="Immunoglobulins"/>
    <property type="match status" value="1"/>
</dbReference>
<feature type="domain" description="Tail spike" evidence="1">
    <location>
        <begin position="104"/>
        <end position="377"/>
    </location>
</feature>
<sequence>MANLWILNDFEELQTTLTSDSGAEGCRFWDATFEASVSPEEGDTFSFYADATREESKYIVKDNKVVFKENPRFGDEFVMFTIVQTEEFDERDGKVVLATCEPHWYELDDDYIEDKRPTNKTPQQALDIILENTRYVGVVDEELQNLESDTFYQMSGKEAVIQYFKTWGGAFKAVVEFDGNKITKRIIKCMKRNGAANGVRLEHDRNVKNIRRITTGYPKTAVYPYGASLEMTDEEGNATGGYTRYIDIADVTWSTKNGDPVNKPKGQKWIGDPGLLQKFGREKDGKLLHRFVRWQDENIKTPEDLIKAGYNALMNSISKDVVNYEVEAYVEGLKLGDTAIVIDRDFSRPIEVETDVIKLKYDVAKDGNDAEMTLGQFLEFNSLEKRVGEIDDKIRRNEGNWNSGGTVTDDNFPDTKPPVPTNVVARGLFSKVAISWDFEPYSYIAAYEVHGSQINGFTPSDSTLLFAGKEGGCVHNADVDQKWYYRVKAINTHGTSSDFSEQVSATTVRIGTNHIDDLSITNAKIGEAAIDSINVAKGAITNAHIVSLIADKIKGGILSGVIVRSDNDRGDTIELKDGTFTSKLNGNAMIQMYNYNLLFFDPGTDMTTPDYGLTGAISPVWDSGDSTERGIAFMGAKDYLTLSKQTSSTESVPFLRADFTNRITKIGGAPSKTGSWDGRLVLQSVYNADWGNDNGRNSYVPKMRMENYNASDGTKYANVAIYTGRGPDAPNADNERFGFEVWQYTGHGSEAEQLFKIDRSSSQGRYMGFYGDTTFLPARTILETGVNSQIRQYAIASMLTSQLTDVRGGISSNAVLAFHYWDGFTMYAGSGKTAYGDGTMKMPKEAKNVYWAAAIPYGSYSDCVTVGISTMNTTEMKVRVRGSGAVDVEGKQLERLMVAYLYQLK</sequence>
<dbReference type="Proteomes" id="UP000324040">
    <property type="component" value="Segment"/>
</dbReference>
<evidence type="ECO:0000259" key="1">
    <source>
        <dbReference type="Pfam" id="PF06605"/>
    </source>
</evidence>
<keyword evidence="3" id="KW-1185">Reference proteome</keyword>
<dbReference type="EMBL" id="MN013088">
    <property type="protein sequence ID" value="QEG13529.1"/>
    <property type="molecule type" value="Genomic_DNA"/>
</dbReference>
<dbReference type="InterPro" id="IPR007119">
    <property type="entry name" value="Phage_tail_spike_N"/>
</dbReference>
<dbReference type="NCBIfam" id="TIGR01665">
    <property type="entry name" value="put_anti_recept"/>
    <property type="match status" value="1"/>
</dbReference>
<protein>
    <submittedName>
        <fullName evidence="2">Putative tail protein</fullName>
    </submittedName>
</protein>
<reference evidence="2 3" key="1">
    <citation type="submission" date="2019-06" db="EMBL/GenBank/DDBJ databases">
        <authorList>
            <person name="Handoko Y.A."/>
            <person name="Wardani A.K."/>
            <person name="Sutrisno A.A."/>
            <person name="Widjanarko S.B."/>
            <person name="Sharma R."/>
            <person name="Grose J.H."/>
        </authorList>
    </citation>
    <scope>NUCLEOTIDE SEQUENCE [LARGE SCALE GENOMIC DNA]</scope>
</reference>
<name>A0A5B9NIL5_9CAUD</name>
<organism evidence="2 3">
    <name type="scientific">Bacillus phage vB_BspS_SplendidRed</name>
    <dbReference type="NCBI Taxonomy" id="2591379"/>
    <lineage>
        <taxon>Viruses</taxon>
        <taxon>Duplodnaviria</taxon>
        <taxon>Heunggongvirae</taxon>
        <taxon>Uroviricota</taxon>
        <taxon>Caudoviricetes</taxon>
        <taxon>Trautnerviridae</taxon>
        <taxon>Polsinellivirinae</taxon>
        <taxon>Splendidredvirus</taxon>
        <taxon>Splendidredvirus splendidred</taxon>
    </lineage>
</organism>